<evidence type="ECO:0000313" key="2">
    <source>
        <dbReference type="EMBL" id="KZV37070.1"/>
    </source>
</evidence>
<protein>
    <submittedName>
        <fullName evidence="2">Uncharacterized protein</fullName>
    </submittedName>
</protein>
<gene>
    <name evidence="2" type="ORF">F511_19093</name>
</gene>
<organism evidence="2 3">
    <name type="scientific">Dorcoceras hygrometricum</name>
    <dbReference type="NCBI Taxonomy" id="472368"/>
    <lineage>
        <taxon>Eukaryota</taxon>
        <taxon>Viridiplantae</taxon>
        <taxon>Streptophyta</taxon>
        <taxon>Embryophyta</taxon>
        <taxon>Tracheophyta</taxon>
        <taxon>Spermatophyta</taxon>
        <taxon>Magnoliopsida</taxon>
        <taxon>eudicotyledons</taxon>
        <taxon>Gunneridae</taxon>
        <taxon>Pentapetalae</taxon>
        <taxon>asterids</taxon>
        <taxon>lamiids</taxon>
        <taxon>Lamiales</taxon>
        <taxon>Gesneriaceae</taxon>
        <taxon>Didymocarpoideae</taxon>
        <taxon>Trichosporeae</taxon>
        <taxon>Loxocarpinae</taxon>
        <taxon>Dorcoceras</taxon>
    </lineage>
</organism>
<reference evidence="2 3" key="1">
    <citation type="journal article" date="2015" name="Proc. Natl. Acad. Sci. U.S.A.">
        <title>The resurrection genome of Boea hygrometrica: A blueprint for survival of dehydration.</title>
        <authorList>
            <person name="Xiao L."/>
            <person name="Yang G."/>
            <person name="Zhang L."/>
            <person name="Yang X."/>
            <person name="Zhao S."/>
            <person name="Ji Z."/>
            <person name="Zhou Q."/>
            <person name="Hu M."/>
            <person name="Wang Y."/>
            <person name="Chen M."/>
            <person name="Xu Y."/>
            <person name="Jin H."/>
            <person name="Xiao X."/>
            <person name="Hu G."/>
            <person name="Bao F."/>
            <person name="Hu Y."/>
            <person name="Wan P."/>
            <person name="Li L."/>
            <person name="Deng X."/>
            <person name="Kuang T."/>
            <person name="Xiang C."/>
            <person name="Zhu J.K."/>
            <person name="Oliver M.J."/>
            <person name="He Y."/>
        </authorList>
    </citation>
    <scope>NUCLEOTIDE SEQUENCE [LARGE SCALE GENOMIC DNA]</scope>
    <source>
        <strain evidence="3">cv. XS01</strain>
    </source>
</reference>
<dbReference type="Proteomes" id="UP000250235">
    <property type="component" value="Unassembled WGS sequence"/>
</dbReference>
<keyword evidence="3" id="KW-1185">Reference proteome</keyword>
<evidence type="ECO:0000313" key="3">
    <source>
        <dbReference type="Proteomes" id="UP000250235"/>
    </source>
</evidence>
<sequence length="96" mass="11129">MELEQREDQAQWMRSRVEAQNVEVQYDSSADQVQSTSAVFKCRCIDKRSDQVQIVGNQLGMEQSWSLETDQEQERTEQAQLQTKRGADAEFALEQD</sequence>
<proteinExistence type="predicted"/>
<accession>A0A2Z7BY13</accession>
<name>A0A2Z7BY13_9LAMI</name>
<dbReference type="EMBL" id="KV003162">
    <property type="protein sequence ID" value="KZV37070.1"/>
    <property type="molecule type" value="Genomic_DNA"/>
</dbReference>
<dbReference type="AlphaFoldDB" id="A0A2Z7BY13"/>
<evidence type="ECO:0000256" key="1">
    <source>
        <dbReference type="SAM" id="MobiDB-lite"/>
    </source>
</evidence>
<feature type="region of interest" description="Disordered" evidence="1">
    <location>
        <begin position="66"/>
        <end position="96"/>
    </location>
</feature>